<dbReference type="Pfam" id="PF13850">
    <property type="entry name" value="ERGIC_N"/>
    <property type="match status" value="1"/>
</dbReference>
<dbReference type="InterPro" id="IPR012936">
    <property type="entry name" value="Erv_C"/>
</dbReference>
<dbReference type="InterPro" id="IPR045888">
    <property type="entry name" value="Erv"/>
</dbReference>
<keyword evidence="4 6" id="KW-1133">Transmembrane helix</keyword>
<evidence type="ECO:0000256" key="6">
    <source>
        <dbReference type="SAM" id="Phobius"/>
    </source>
</evidence>
<proteinExistence type="inferred from homology"/>
<keyword evidence="5 6" id="KW-0472">Membrane</keyword>
<evidence type="ECO:0000256" key="1">
    <source>
        <dbReference type="ARBA" id="ARBA00004457"/>
    </source>
</evidence>
<evidence type="ECO:0000259" key="8">
    <source>
        <dbReference type="Pfam" id="PF13850"/>
    </source>
</evidence>
<protein>
    <submittedName>
        <fullName evidence="9">Endoplasmic reticulum-Golgi intermediate compartment protein</fullName>
    </submittedName>
</protein>
<evidence type="ECO:0000256" key="2">
    <source>
        <dbReference type="ARBA" id="ARBA00005648"/>
    </source>
</evidence>
<dbReference type="Pfam" id="PF07970">
    <property type="entry name" value="COPIIcoated_ERV"/>
    <property type="match status" value="1"/>
</dbReference>
<dbReference type="Proteomes" id="UP001307889">
    <property type="component" value="Chromosome 1"/>
</dbReference>
<evidence type="ECO:0000256" key="3">
    <source>
        <dbReference type="ARBA" id="ARBA00022692"/>
    </source>
</evidence>
<dbReference type="EMBL" id="AP028909">
    <property type="protein sequence ID" value="BES89291.1"/>
    <property type="molecule type" value="Genomic_DNA"/>
</dbReference>
<keyword evidence="10" id="KW-1185">Reference proteome</keyword>
<evidence type="ECO:0000256" key="4">
    <source>
        <dbReference type="ARBA" id="ARBA00022989"/>
    </source>
</evidence>
<dbReference type="InterPro" id="IPR039542">
    <property type="entry name" value="Erv_N"/>
</dbReference>
<keyword evidence="3 6" id="KW-0812">Transmembrane</keyword>
<reference evidence="9 10" key="1">
    <citation type="submission" date="2023-09" db="EMBL/GenBank/DDBJ databases">
        <title>Nesidiocoris tenuis whole genome shotgun sequence.</title>
        <authorList>
            <person name="Shibata T."/>
            <person name="Shimoda M."/>
            <person name="Kobayashi T."/>
            <person name="Uehara T."/>
        </authorList>
    </citation>
    <scope>NUCLEOTIDE SEQUENCE [LARGE SCALE GENOMIC DNA]</scope>
    <source>
        <strain evidence="9 10">Japan</strain>
    </source>
</reference>
<gene>
    <name evidence="9" type="ORF">NTJ_02097</name>
</gene>
<accession>A0ABN7AAE7</accession>
<comment type="subcellular location">
    <subcellularLocation>
        <location evidence="1">Endoplasmic reticulum-Golgi intermediate compartment membrane</location>
        <topology evidence="1">Multi-pass membrane protein</topology>
    </subcellularLocation>
</comment>
<evidence type="ECO:0000313" key="9">
    <source>
        <dbReference type="EMBL" id="BES89291.1"/>
    </source>
</evidence>
<evidence type="ECO:0000313" key="10">
    <source>
        <dbReference type="Proteomes" id="UP001307889"/>
    </source>
</evidence>
<feature type="domain" description="Endoplasmic reticulum vesicle transporter C-terminal" evidence="7">
    <location>
        <begin position="170"/>
        <end position="367"/>
    </location>
</feature>
<dbReference type="PANTHER" id="PTHR10984">
    <property type="entry name" value="ENDOPLASMIC RETICULUM-GOLGI INTERMEDIATE COMPARTMENT PROTEIN"/>
    <property type="match status" value="1"/>
</dbReference>
<feature type="transmembrane region" description="Helical" evidence="6">
    <location>
        <begin position="39"/>
        <end position="63"/>
    </location>
</feature>
<evidence type="ECO:0000259" key="7">
    <source>
        <dbReference type="Pfam" id="PF07970"/>
    </source>
</evidence>
<sequence>MSVQIRSRKKSNIPAVEVVKQLDSFPKLDKDDFIQRSPVGGIVSIVAYVIICSVIFFEIRYYWDSDVAFHFVPDTDMHAKLKVNVDITVAMPCYSIDADIIDSTDENFRVFGVLEEEDAWFEMSEKQRAHFDDIRYFNTYLREEMHAVNELLWKQAHSFQPASVPKHEILPSQKPDACRIFGSLELNKVAGNFHVAAGKAIPLANGEGHVHTELFNFGIPRKILSHDDDPLVAFLQFPPIRDMPRHNFSHRIHHMSFGDSSVGIIHPLDGDEKITQEPSTSYQYFIEIVPTDVETFLTKAKTYQYSVKDNLRIIDHNSGSHGMPGIFFKYDFSALKVIVTQTREPLFQFFIRLSSTIAGVFVTAGILANMTQGIVKKLGFGKAESSTQHVNTSSVPLILDDIIM</sequence>
<comment type="similarity">
    <text evidence="2">Belongs to the ERGIC family.</text>
</comment>
<dbReference type="PANTHER" id="PTHR10984:SF30">
    <property type="entry name" value="ENDOPLASMIC RETICULUM-GOLGI INTERMEDIATE COMPARTMENT PROTEIN 2"/>
    <property type="match status" value="1"/>
</dbReference>
<name>A0ABN7AAE7_9HEMI</name>
<feature type="domain" description="Endoplasmic reticulum vesicle transporter N-terminal" evidence="8">
    <location>
        <begin position="19"/>
        <end position="107"/>
    </location>
</feature>
<evidence type="ECO:0000256" key="5">
    <source>
        <dbReference type="ARBA" id="ARBA00023136"/>
    </source>
</evidence>
<organism evidence="9 10">
    <name type="scientific">Nesidiocoris tenuis</name>
    <dbReference type="NCBI Taxonomy" id="355587"/>
    <lineage>
        <taxon>Eukaryota</taxon>
        <taxon>Metazoa</taxon>
        <taxon>Ecdysozoa</taxon>
        <taxon>Arthropoda</taxon>
        <taxon>Hexapoda</taxon>
        <taxon>Insecta</taxon>
        <taxon>Pterygota</taxon>
        <taxon>Neoptera</taxon>
        <taxon>Paraneoptera</taxon>
        <taxon>Hemiptera</taxon>
        <taxon>Heteroptera</taxon>
        <taxon>Panheteroptera</taxon>
        <taxon>Cimicomorpha</taxon>
        <taxon>Miridae</taxon>
        <taxon>Dicyphina</taxon>
        <taxon>Nesidiocoris</taxon>
    </lineage>
</organism>